<dbReference type="GeneTree" id="ENSGT01130000282459"/>
<dbReference type="EMBL" id="AC022384">
    <property type="status" value="NOT_ANNOTATED_CDS"/>
    <property type="molecule type" value="Genomic_DNA"/>
</dbReference>
<dbReference type="Proteomes" id="UP000005640">
    <property type="component" value="Chromosome 3"/>
</dbReference>
<reference evidence="2 3" key="1">
    <citation type="journal article" date="2001" name="Nature">
        <title>Initial sequencing and analysis of the human genome.</title>
        <authorList>
            <consortium name="International Human Genome Sequencing Consortium"/>
            <person name="Lander E.S."/>
            <person name="Linton L.M."/>
            <person name="Birren B."/>
            <person name="Nusbaum C."/>
            <person name="Zody M.C."/>
            <person name="Baldwin J."/>
            <person name="Devon K."/>
            <person name="Dewar K."/>
            <person name="Doyle M."/>
            <person name="FitzHugh W."/>
            <person name="Funke R."/>
            <person name="Gage D."/>
            <person name="Harris K."/>
            <person name="Heaford A."/>
            <person name="Howland J."/>
            <person name="Kann L."/>
            <person name="Lehoczky J."/>
            <person name="LeVine R."/>
            <person name="McEwan P."/>
            <person name="McKernan K."/>
            <person name="Meldrim J."/>
            <person name="Mesirov J.P."/>
            <person name="Miranda C."/>
            <person name="Morris W."/>
            <person name="Naylor J."/>
            <person name="Raymond C."/>
            <person name="Rosetti M."/>
            <person name="Santos R."/>
            <person name="Sheridan A."/>
            <person name="Sougnez C."/>
            <person name="Stange-Thomann N."/>
            <person name="Stojanovic N."/>
            <person name="Subramanian A."/>
            <person name="Wyman D."/>
            <person name="Rogers J."/>
            <person name="Sulston J."/>
            <person name="Ainscough R."/>
            <person name="Beck S."/>
            <person name="Bentley D."/>
            <person name="Burton J."/>
            <person name="Clee C."/>
            <person name="Carter N."/>
            <person name="Coulson A."/>
            <person name="Deadman R."/>
            <person name="Deloukas P."/>
            <person name="Dunham A."/>
            <person name="Dunham I."/>
            <person name="Durbin R."/>
            <person name="French L."/>
            <person name="Grafham D."/>
            <person name="Gregory S."/>
            <person name="Hubbard T."/>
            <person name="Humphray S."/>
            <person name="Hunt A."/>
            <person name="Jones M."/>
            <person name="Lloyd C."/>
            <person name="McMurray A."/>
            <person name="Matthews L."/>
            <person name="Mercer S."/>
            <person name="Milne S."/>
            <person name="Mullikin J.C."/>
            <person name="Mungall A."/>
            <person name="Plumb R."/>
            <person name="Ross M."/>
            <person name="Shownkeen R."/>
            <person name="Sims S."/>
            <person name="Waterston R.H."/>
            <person name="Wilson R.K."/>
            <person name="Hillier L.W."/>
            <person name="McPherson J.D."/>
            <person name="Marra M.A."/>
            <person name="Mardis E.R."/>
            <person name="Fulton L.A."/>
            <person name="Chinwalla A.T."/>
            <person name="Pepin K.H."/>
            <person name="Gish W.R."/>
            <person name="Chissoe S.L."/>
            <person name="Wendl M.C."/>
            <person name="Delehaunty K.D."/>
            <person name="Miner T.L."/>
            <person name="Delehaunty A."/>
            <person name="Kramer J.B."/>
            <person name="Cook L.L."/>
            <person name="Fulton R.S."/>
            <person name="Johnson D.L."/>
            <person name="Minx P.J."/>
            <person name="Clifton S.W."/>
            <person name="Hawkins T."/>
            <person name="Branscomb E."/>
            <person name="Predki P."/>
            <person name="Richardson P."/>
            <person name="Wenning S."/>
            <person name="Slezak T."/>
            <person name="Doggett N."/>
            <person name="Cheng J.F."/>
            <person name="Olsen A."/>
            <person name="Lucas S."/>
            <person name="Elkin C."/>
            <person name="Uberbacher E."/>
            <person name="Frazier M."/>
            <person name="Gibbs R.A."/>
            <person name="Muzny D.M."/>
            <person name="Scherer S.E."/>
            <person name="Bouck J.B."/>
            <person name="Sodergren E.J."/>
            <person name="Worley K.C."/>
            <person name="Rives C.M."/>
            <person name="Gorrell J.H."/>
            <person name="Metzker M.L."/>
            <person name="Naylor S.L."/>
            <person name="Kucherlapati R.S."/>
            <person name="Nelson D.L."/>
            <person name="Weinstock G.M."/>
            <person name="Sakaki Y."/>
            <person name="Fujiyama A."/>
            <person name="Hattori M."/>
            <person name="Yada T."/>
            <person name="Toyoda A."/>
            <person name="Itoh T."/>
            <person name="Kawagoe C."/>
            <person name="Watanabe H."/>
            <person name="Totoki Y."/>
            <person name="Taylor T."/>
            <person name="Weissenbach J."/>
            <person name="Heilig R."/>
            <person name="Saurin W."/>
            <person name="Artiguenave F."/>
            <person name="Brottier P."/>
            <person name="Bruls T."/>
            <person name="Pelletier E."/>
            <person name="Robert C."/>
            <person name="Wincker P."/>
            <person name="Smith D.R."/>
            <person name="Doucette-Stamm L."/>
            <person name="Rubenfield M."/>
            <person name="Weinstock K."/>
            <person name="Lee H.M."/>
            <person name="Dubois J."/>
            <person name="Rosenthal A."/>
            <person name="Platzer M."/>
            <person name="Nyakatura G."/>
            <person name="Taudien S."/>
            <person name="Rump A."/>
            <person name="Yang H."/>
            <person name="Yu J."/>
            <person name="Wang J."/>
            <person name="Huang G."/>
            <person name="Gu J."/>
            <person name="Hood L."/>
            <person name="Rowen L."/>
            <person name="Madan A."/>
            <person name="Qin S."/>
            <person name="Davis R.W."/>
            <person name="Federspiel N.A."/>
            <person name="Abola A.P."/>
            <person name="Proctor M.J."/>
            <person name="Myers R.M."/>
            <person name="Schmutz J."/>
            <person name="Dickson M."/>
            <person name="Grimwood J."/>
            <person name="Cox D.R."/>
            <person name="Olson M.V."/>
            <person name="Kaul R."/>
            <person name="Raymond C."/>
            <person name="Shimizu N."/>
            <person name="Kawasaki K."/>
            <person name="Minoshima S."/>
            <person name="Evans G.A."/>
            <person name="Athanasiou M."/>
            <person name="Schultz R."/>
            <person name="Roe B.A."/>
            <person name="Chen F."/>
            <person name="Pan H."/>
            <person name="Ramser J."/>
            <person name="Lehrach H."/>
            <person name="Reinhardt R."/>
            <person name="McCombie W.R."/>
            <person name="de la Bastide M."/>
            <person name="Dedhia N."/>
            <person name="Blocker H."/>
            <person name="Hornischer K."/>
            <person name="Nordsiek G."/>
            <person name="Agarwala R."/>
            <person name="Aravind L."/>
            <person name="Bailey J.A."/>
            <person name="Bateman A."/>
            <person name="Batzoglou S."/>
            <person name="Birney E."/>
            <person name="Bork P."/>
            <person name="Brown D.G."/>
            <person name="Burge C.B."/>
            <person name="Cerutti L."/>
            <person name="Chen H.C."/>
            <person name="Church D."/>
            <person name="Clamp M."/>
            <person name="Copley R.R."/>
            <person name="Doerks T."/>
            <person name="Eddy S.R."/>
            <person name="Eichler E.E."/>
            <person name="Furey T.S."/>
            <person name="Galagan J."/>
            <person name="Gilbert J.G."/>
            <person name="Harmon C."/>
            <person name="Hayashizaki Y."/>
            <person name="Haussler D."/>
            <person name="Hermjakob H."/>
            <person name="Hokamp K."/>
            <person name="Jang W."/>
            <person name="Johnson L.S."/>
            <person name="Jones T.A."/>
            <person name="Kasif S."/>
            <person name="Kaspryzk A."/>
            <person name="Kennedy S."/>
            <person name="Kent W.J."/>
            <person name="Kitts P."/>
            <person name="Koonin E.V."/>
            <person name="Korf I."/>
            <person name="Kulp D."/>
            <person name="Lancet D."/>
            <person name="Lowe T.M."/>
            <person name="McLysaght A."/>
            <person name="Mikkelsen T."/>
            <person name="Moran J.V."/>
            <person name="Mulder N."/>
            <person name="Pollara V.J."/>
            <person name="Ponting C.P."/>
            <person name="Schuler G."/>
            <person name="Schultz J."/>
            <person name="Slater G."/>
            <person name="Smit A.F."/>
            <person name="Stupka E."/>
            <person name="Szustakowski J."/>
            <person name="Thierry-Mieg D."/>
            <person name="Thierry-Mieg J."/>
            <person name="Wagner L."/>
            <person name="Wallis J."/>
            <person name="Wheeler R."/>
            <person name="Williams A."/>
            <person name="Wolf Y.I."/>
            <person name="Wolfe K.H."/>
            <person name="Yang S.P."/>
            <person name="Yeh R.F."/>
            <person name="Collins F."/>
            <person name="Guyer M.S."/>
            <person name="Peterson J."/>
            <person name="Felsenfeld A."/>
            <person name="Wetterstrand K.A."/>
            <person name="Patrinos A."/>
            <person name="Morgan M.J."/>
            <person name="de Jong P."/>
            <person name="Catanese J.J."/>
            <person name="Osoegawa K."/>
            <person name="Shizuya H."/>
            <person name="Choi S."/>
            <person name="Chen Y.J."/>
        </authorList>
    </citation>
    <scope>NUCLEOTIDE SEQUENCE [LARGE SCALE GENOMIC DNA]</scope>
</reference>
<dbReference type="GeneCards" id="ENSG00000289763"/>
<evidence type="ECO:0000256" key="1">
    <source>
        <dbReference type="SAM" id="MobiDB-lite"/>
    </source>
</evidence>
<name>A0A8V8TPP0_HUMAN</name>
<protein>
    <submittedName>
        <fullName evidence="2">Uncharacterized protein</fullName>
    </submittedName>
</protein>
<organism evidence="2 3">
    <name type="scientific">Homo sapiens</name>
    <name type="common">Human</name>
    <dbReference type="NCBI Taxonomy" id="9606"/>
    <lineage>
        <taxon>Eukaryota</taxon>
        <taxon>Metazoa</taxon>
        <taxon>Chordata</taxon>
        <taxon>Craniata</taxon>
        <taxon>Vertebrata</taxon>
        <taxon>Euteleostomi</taxon>
        <taxon>Mammalia</taxon>
        <taxon>Eutheria</taxon>
        <taxon>Euarchontoglires</taxon>
        <taxon>Primates</taxon>
        <taxon>Haplorrhini</taxon>
        <taxon>Catarrhini</taxon>
        <taxon>Hominidae</taxon>
        <taxon>Homo</taxon>
    </lineage>
</organism>
<reference evidence="2" key="4">
    <citation type="submission" date="2025-08" db="UniProtKB">
        <authorList>
            <consortium name="Ensembl"/>
        </authorList>
    </citation>
    <scope>IDENTIFICATION</scope>
</reference>
<sequence length="65" mass="6638">MGSGKKRERCPWRPSGARSSTTGAARRKGVPASAAASGSPVMWPPPAGQLRGLRRVLEGPAAPSA</sequence>
<dbReference type="Ensembl" id="ENST00000699225.1">
    <property type="protein sequence ID" value="ENSP00000514219.1"/>
    <property type="gene ID" value="ENSG00000289763.1"/>
</dbReference>
<evidence type="ECO:0000313" key="2">
    <source>
        <dbReference type="Ensembl" id="ENSP00000514219.1"/>
    </source>
</evidence>
<reference evidence="2" key="5">
    <citation type="submission" date="2025-09" db="UniProtKB">
        <authorList>
            <consortium name="Ensembl"/>
        </authorList>
    </citation>
    <scope>IDENTIFICATION</scope>
</reference>
<evidence type="ECO:0000313" key="3">
    <source>
        <dbReference type="Proteomes" id="UP000005640"/>
    </source>
</evidence>
<reference evidence="2 3" key="3">
    <citation type="journal article" date="2006" name="Nature">
        <title>The DNA sequence, annotation and analysis of human chromosome 3.</title>
        <authorList>
            <person name="Muzny D.M."/>
            <person name="Scherer S.E."/>
            <person name="Kaul R."/>
            <person name="Wang J."/>
            <person name="Yu J."/>
            <person name="Sudbrak R."/>
            <person name="Buhay C.J."/>
            <person name="Chen R."/>
            <person name="Cree A."/>
            <person name="Ding Y."/>
            <person name="Dugan-Rocha S."/>
            <person name="Gill R."/>
            <person name="Gunaratne P."/>
            <person name="Harris R.A."/>
            <person name="Hawes A.C."/>
            <person name="Hernandez J."/>
            <person name="Hodgson A.V."/>
            <person name="Hume J."/>
            <person name="Jackson A."/>
            <person name="Khan Z.M."/>
            <person name="Kovar-Smith C."/>
            <person name="Lewis L.R."/>
            <person name="Lozado R.J."/>
            <person name="Metzker M.L."/>
            <person name="Milosavljevic A."/>
            <person name="Miner G.R."/>
            <person name="Morgan M.B."/>
            <person name="Nazareth L.V."/>
            <person name="Scott G."/>
            <person name="Sodergren E."/>
            <person name="Song X.Z."/>
            <person name="Steffen D."/>
            <person name="Wei S."/>
            <person name="Wheeler D.A."/>
            <person name="Wright M.W."/>
            <person name="Worley K.C."/>
            <person name="Yuan Y."/>
            <person name="Zhang Z."/>
            <person name="Adams C.Q."/>
            <person name="Ansari-Lari M.A."/>
            <person name="Ayele M."/>
            <person name="Brown M.J."/>
            <person name="Chen G."/>
            <person name="Chen Z."/>
            <person name="Clendenning J."/>
            <person name="Clerc-Blankenburg K.P."/>
            <person name="Chen R."/>
            <person name="Chen Z."/>
            <person name="Davis C."/>
            <person name="Delgado O."/>
            <person name="Dinh H.H."/>
            <person name="Dong W."/>
            <person name="Draper H."/>
            <person name="Ernst S."/>
            <person name="Fu G."/>
            <person name="Gonzalez-Garay M.L."/>
            <person name="Garcia D.K."/>
            <person name="Gillett W."/>
            <person name="Gu J."/>
            <person name="Hao B."/>
            <person name="Haugen E."/>
            <person name="Havlak P."/>
            <person name="He X."/>
            <person name="Hennig S."/>
            <person name="Hu S."/>
            <person name="Huang W."/>
            <person name="Jackson L.R."/>
            <person name="Jacob L.S."/>
            <person name="Kelly S.H."/>
            <person name="Kube M."/>
            <person name="Levy R."/>
            <person name="Li Z."/>
            <person name="Liu B."/>
            <person name="Liu J."/>
            <person name="Liu W."/>
            <person name="Lu J."/>
            <person name="Maheshwari M."/>
            <person name="Nguyen B.V."/>
            <person name="Okwuonu G.O."/>
            <person name="Palmeiri A."/>
            <person name="Pasternak S."/>
            <person name="Perez L.M."/>
            <person name="Phelps K.A."/>
            <person name="Plopper F.J."/>
            <person name="Qiang B."/>
            <person name="Raymond C."/>
            <person name="Rodriguez R."/>
            <person name="Saenphimmachak C."/>
            <person name="Santibanez J."/>
            <person name="Shen H."/>
            <person name="Shen Y."/>
            <person name="Subramanian S."/>
            <person name="Tabor P.E."/>
            <person name="Verduzco D."/>
            <person name="Waldron L."/>
            <person name="Wang J."/>
            <person name="Wang J."/>
            <person name="Wang Q."/>
            <person name="Williams G.A."/>
            <person name="Wong G.K."/>
            <person name="Yao Z."/>
            <person name="Zhang J."/>
            <person name="Zhang X."/>
            <person name="Zhao G."/>
            <person name="Zhou J."/>
            <person name="Zhou Y."/>
            <person name="Nelson D."/>
            <person name="Lehrach H."/>
            <person name="Reinhardt R."/>
            <person name="Naylor S.L."/>
            <person name="Yang H."/>
            <person name="Olson M."/>
            <person name="Weinstock G."/>
            <person name="Gibbs R.A."/>
        </authorList>
    </citation>
    <scope>NUCLEOTIDE SEQUENCE [LARGE SCALE GENOMIC DNA]</scope>
</reference>
<feature type="compositionally biased region" description="Low complexity" evidence="1">
    <location>
        <begin position="30"/>
        <end position="41"/>
    </location>
</feature>
<feature type="region of interest" description="Disordered" evidence="1">
    <location>
        <begin position="1"/>
        <end position="65"/>
    </location>
</feature>
<reference evidence="2 3" key="2">
    <citation type="journal article" date="2004" name="Nature">
        <title>Finishing the euchromatic sequence of the human genome.</title>
        <authorList>
            <consortium name="International Human Genome Sequencing Consortium"/>
        </authorList>
    </citation>
    <scope>NUCLEOTIDE SEQUENCE [LARGE SCALE GENOMIC DNA]</scope>
</reference>
<keyword evidence="3" id="KW-1185">Reference proteome</keyword>
<accession>A0A8V8TPP0</accession>
<proteinExistence type="predicted"/>
<dbReference type="AlphaFoldDB" id="A0A8V8TPP0"/>